<accession>A0A1S1NZY3</accession>
<dbReference type="OrthoDB" id="8590699at2"/>
<sequence length="159" mass="18502">MKLDRFDLQILSILSRDGRITKSRLAESINLSVSPCWERVRRLEKAGIIEGYSARINPRVQVRRTPVWIQVELDHHGLDVFERFERTMRETPEVTECVAVGGGVDYLVRVEALDIDQYQRLIDQWLISGLAIRRYFTYIVTRTVKSGPPPMELKDSTER</sequence>
<dbReference type="STRING" id="657387.BH688_00375"/>
<dbReference type="Gene3D" id="3.30.70.920">
    <property type="match status" value="1"/>
</dbReference>
<dbReference type="InterPro" id="IPR011991">
    <property type="entry name" value="ArsR-like_HTH"/>
</dbReference>
<name>A0A1S1NZY3_9GAMM</name>
<keyword evidence="2" id="KW-1185">Reference proteome</keyword>
<dbReference type="GO" id="GO:0043200">
    <property type="term" value="P:response to amino acid"/>
    <property type="evidence" value="ECO:0007669"/>
    <property type="project" value="TreeGrafter"/>
</dbReference>
<dbReference type="CDD" id="cd00090">
    <property type="entry name" value="HTH_ARSR"/>
    <property type="match status" value="1"/>
</dbReference>
<proteinExistence type="predicted"/>
<dbReference type="GO" id="GO:0005829">
    <property type="term" value="C:cytosol"/>
    <property type="evidence" value="ECO:0007669"/>
    <property type="project" value="TreeGrafter"/>
</dbReference>
<organism evidence="1 2">
    <name type="scientific">Kushneria phosphatilytica</name>
    <dbReference type="NCBI Taxonomy" id="657387"/>
    <lineage>
        <taxon>Bacteria</taxon>
        <taxon>Pseudomonadati</taxon>
        <taxon>Pseudomonadota</taxon>
        <taxon>Gammaproteobacteria</taxon>
        <taxon>Oceanospirillales</taxon>
        <taxon>Halomonadaceae</taxon>
        <taxon>Kushneria</taxon>
    </lineage>
</organism>
<dbReference type="SUPFAM" id="SSF46785">
    <property type="entry name" value="Winged helix' DNA-binding domain"/>
    <property type="match status" value="1"/>
</dbReference>
<dbReference type="Pfam" id="PF13412">
    <property type="entry name" value="HTH_24"/>
    <property type="match status" value="1"/>
</dbReference>
<dbReference type="InterPro" id="IPR011008">
    <property type="entry name" value="Dimeric_a/b-barrel"/>
</dbReference>
<dbReference type="InterPro" id="IPR019887">
    <property type="entry name" value="Tscrpt_reg_AsnC/Lrp_C"/>
</dbReference>
<dbReference type="Proteomes" id="UP000322553">
    <property type="component" value="Chromosome"/>
</dbReference>
<dbReference type="Gene3D" id="1.10.10.10">
    <property type="entry name" value="Winged helix-like DNA-binding domain superfamily/Winged helix DNA-binding domain"/>
    <property type="match status" value="1"/>
</dbReference>
<dbReference type="EMBL" id="CP043420">
    <property type="protein sequence ID" value="QEL10403.1"/>
    <property type="molecule type" value="Genomic_DNA"/>
</dbReference>
<dbReference type="KEGG" id="kuy:FY550_04115"/>
<dbReference type="GO" id="GO:0006355">
    <property type="term" value="P:regulation of DNA-templated transcription"/>
    <property type="evidence" value="ECO:0007669"/>
    <property type="project" value="UniProtKB-ARBA"/>
</dbReference>
<dbReference type="AlphaFoldDB" id="A0A1S1NZY3"/>
<dbReference type="GO" id="GO:0043565">
    <property type="term" value="F:sequence-specific DNA binding"/>
    <property type="evidence" value="ECO:0007669"/>
    <property type="project" value="InterPro"/>
</dbReference>
<gene>
    <name evidence="1" type="ORF">FY550_04115</name>
</gene>
<evidence type="ECO:0000313" key="2">
    <source>
        <dbReference type="Proteomes" id="UP000322553"/>
    </source>
</evidence>
<dbReference type="SUPFAM" id="SSF54909">
    <property type="entry name" value="Dimeric alpha+beta barrel"/>
    <property type="match status" value="1"/>
</dbReference>
<protein>
    <submittedName>
        <fullName evidence="1">Lrp/AsnC family transcriptional regulator</fullName>
    </submittedName>
</protein>
<dbReference type="InterPro" id="IPR036388">
    <property type="entry name" value="WH-like_DNA-bd_sf"/>
</dbReference>
<dbReference type="PANTHER" id="PTHR30154:SF34">
    <property type="entry name" value="TRANSCRIPTIONAL REGULATOR AZLB"/>
    <property type="match status" value="1"/>
</dbReference>
<evidence type="ECO:0000313" key="1">
    <source>
        <dbReference type="EMBL" id="QEL10403.1"/>
    </source>
</evidence>
<dbReference type="Pfam" id="PF01037">
    <property type="entry name" value="AsnC_trans_reg"/>
    <property type="match status" value="1"/>
</dbReference>
<reference evidence="1 2" key="1">
    <citation type="submission" date="2019-08" db="EMBL/GenBank/DDBJ databases">
        <title>Complete genome sequence of Kushneria sp. YCWA18, a halophilic phosphate-solubilizing bacterium isolated from Daqiao saltern in China.</title>
        <authorList>
            <person name="Du G.-X."/>
            <person name="Qu L.-Y."/>
        </authorList>
    </citation>
    <scope>NUCLEOTIDE SEQUENCE [LARGE SCALE GENOMIC DNA]</scope>
    <source>
        <strain evidence="1 2">YCWA18</strain>
    </source>
</reference>
<dbReference type="PRINTS" id="PR00033">
    <property type="entry name" value="HTHASNC"/>
</dbReference>
<dbReference type="InterPro" id="IPR019888">
    <property type="entry name" value="Tscrpt_reg_AsnC-like"/>
</dbReference>
<dbReference type="InterPro" id="IPR036390">
    <property type="entry name" value="WH_DNA-bd_sf"/>
</dbReference>
<dbReference type="InterPro" id="IPR000485">
    <property type="entry name" value="AsnC-type_HTH_dom"/>
</dbReference>
<dbReference type="RefSeq" id="WP_070975859.1">
    <property type="nucleotide sequence ID" value="NZ_CP043420.1"/>
</dbReference>
<dbReference type="PROSITE" id="PS50956">
    <property type="entry name" value="HTH_ASNC_2"/>
    <property type="match status" value="1"/>
</dbReference>
<dbReference type="PANTHER" id="PTHR30154">
    <property type="entry name" value="LEUCINE-RESPONSIVE REGULATORY PROTEIN"/>
    <property type="match status" value="1"/>
</dbReference>
<dbReference type="SMART" id="SM00344">
    <property type="entry name" value="HTH_ASNC"/>
    <property type="match status" value="1"/>
</dbReference>